<accession>A0A5K7S3G5</accession>
<evidence type="ECO:0000313" key="1">
    <source>
        <dbReference type="EMBL" id="BBE16039.1"/>
    </source>
</evidence>
<organism evidence="1 2">
    <name type="scientific">Aquipluma nitroreducens</name>
    <dbReference type="NCBI Taxonomy" id="2010828"/>
    <lineage>
        <taxon>Bacteria</taxon>
        <taxon>Pseudomonadati</taxon>
        <taxon>Bacteroidota</taxon>
        <taxon>Bacteroidia</taxon>
        <taxon>Marinilabiliales</taxon>
        <taxon>Prolixibacteraceae</taxon>
        <taxon>Aquipluma</taxon>
    </lineage>
</organism>
<sequence>MHVYKKLIQKPYNTFDGKIIRHINIETLDPFGYSIGDTIFREPNFLSKTGNGLHVKSQRITIRNLLLIHQNQIFDALLVKESERLVRSQKYIRDVSFFVKATAKGSDSVDIFIRELDIWSIIPKGSASASSSTINLADKNFLGLGHELQGDFTRNYTEGFNAYHANYSIPNIKNSYVRGTVHLGKEGDRKFSRSFAIDRPFFSPFAKWAAGVNFTQQFFNDSANFDNLHLEMLRYKFNSQDFWVGNAMQLWKGQSEYIRTTNFISILRFLRVRYLEKPSVIFDTHHMFTDENFYLGSIGVSTRRYVQDKYIFKFGITEDVPVGKVFSLTAGFQEKSQTDRIYLGARISMGSYYPWGYLSSNFEYGTFIRASHVEEGVFNVGLNYFTGLIEIGKWKFRQFVKPQLTFGFNRFPSDSLTLNDGYGLDGFRSTELQGTSRLLLTLQTQAYAPWNFIGFRFGPFISYSLGFLGDEATGFKNSKVYSKIGLGVQIKNENLVFNMFQITLSFYPIIPGSGNNIFKINSFSTTDFGFRDFEIGKPGPVVFR</sequence>
<dbReference type="Proteomes" id="UP001193389">
    <property type="component" value="Chromosome"/>
</dbReference>
<name>A0A5K7S3G5_9BACT</name>
<dbReference type="EMBL" id="AP018694">
    <property type="protein sequence ID" value="BBE16039.1"/>
    <property type="molecule type" value="Genomic_DNA"/>
</dbReference>
<evidence type="ECO:0008006" key="3">
    <source>
        <dbReference type="Google" id="ProtNLM"/>
    </source>
</evidence>
<gene>
    <name evidence="1" type="ORF">AQPE_0176</name>
</gene>
<keyword evidence="2" id="KW-1185">Reference proteome</keyword>
<evidence type="ECO:0000313" key="2">
    <source>
        <dbReference type="Proteomes" id="UP001193389"/>
    </source>
</evidence>
<protein>
    <recommendedName>
        <fullName evidence="3">Bacterial surface antigen (D15) domain-containing protein</fullName>
    </recommendedName>
</protein>
<dbReference type="AlphaFoldDB" id="A0A5K7S3G5"/>
<dbReference type="KEGG" id="anf:AQPE_0176"/>
<reference evidence="1" key="1">
    <citation type="journal article" date="2020" name="Int. J. Syst. Evol. Microbiol.">
        <title>Aquipluma nitroreducens gen. nov. sp. nov., a novel facultatively anaerobic bacterium isolated from a freshwater lake.</title>
        <authorList>
            <person name="Watanabe M."/>
            <person name="Kojima H."/>
            <person name="Fukui M."/>
        </authorList>
    </citation>
    <scope>NUCLEOTIDE SEQUENCE</scope>
    <source>
        <strain evidence="1">MeG22</strain>
    </source>
</reference>
<proteinExistence type="predicted"/>